<name>A0A0K0GR48_XANOP</name>
<sequence length="142" mass="14891">MIPVMADDNRHRSFLTVSGLKARQSGEHGRCCQRQSGAIGLQVAATGVSVVAAEPVSGVRRGRHGRRRSVPLLSRRLAGSRPRLFMLRHSAVRLRWGGPVRAMPAGTTAAAARACLFHLSLASGRAAAAVQIPPRSGGGSPA</sequence>
<proteinExistence type="predicted"/>
<dbReference type="EMBL" id="CP000967">
    <property type="protein sequence ID" value="ACD61343.1"/>
    <property type="molecule type" value="Genomic_DNA"/>
</dbReference>
<accession>A0A0K0GR48</accession>
<dbReference type="Proteomes" id="UP000001740">
    <property type="component" value="Chromosome"/>
</dbReference>
<evidence type="ECO:0000313" key="1">
    <source>
        <dbReference type="EMBL" id="ACD61343.1"/>
    </source>
</evidence>
<dbReference type="KEGG" id="xop:PXO_02873"/>
<reference evidence="1 2" key="1">
    <citation type="journal article" date="2008" name="BMC Genomics">
        <title>Genome sequence and rapid evolution of the rice pathogen Xanthomonas oryzae pv. oryzae PXO99A.</title>
        <authorList>
            <person name="Salzberg S.L."/>
            <person name="Sommer D.D."/>
            <person name="Schatz M.C."/>
            <person name="Phillippy A.M."/>
            <person name="Rabinowicz P.D."/>
            <person name="Tsuge S."/>
            <person name="Furutani A."/>
            <person name="Ochiai H."/>
            <person name="Delcher A.L."/>
            <person name="Kelley D."/>
            <person name="Madupu R."/>
            <person name="Puiu D."/>
            <person name="Radune D."/>
            <person name="Shumway M."/>
            <person name="Trapnell C."/>
            <person name="Aparna G."/>
            <person name="Jha G."/>
            <person name="Pandey A."/>
            <person name="Patil P.B."/>
            <person name="Ishihara H."/>
            <person name="Meyer D.F."/>
            <person name="Szurek B."/>
            <person name="Verdier V."/>
            <person name="Koebnik R."/>
            <person name="Dow J.M."/>
            <person name="Ryan R.P."/>
            <person name="Hirata H."/>
            <person name="Tsuyumu S."/>
            <person name="Won Lee S."/>
            <person name="Seo Y.S."/>
            <person name="Sriariyanum M."/>
            <person name="Ronald P.C."/>
            <person name="Sonti R.V."/>
            <person name="Van Sluys M.A."/>
            <person name="Leach J.E."/>
            <person name="White F.F."/>
            <person name="Bogdanove A.J."/>
        </authorList>
    </citation>
    <scope>NUCLEOTIDE SEQUENCE [LARGE SCALE GENOMIC DNA]</scope>
    <source>
        <strain evidence="1 2">PXO99A</strain>
    </source>
</reference>
<gene>
    <name evidence="1" type="ordered locus">PXO_02873</name>
</gene>
<evidence type="ECO:0000313" key="2">
    <source>
        <dbReference type="Proteomes" id="UP000001740"/>
    </source>
</evidence>
<dbReference type="HOGENOM" id="CLU_1815069_0_0_6"/>
<dbReference type="AlphaFoldDB" id="A0A0K0GR48"/>
<protein>
    <submittedName>
        <fullName evidence="1">Uncharacterized protein</fullName>
    </submittedName>
</protein>
<organism evidence="1 2">
    <name type="scientific">Xanthomonas oryzae pv. oryzae (strain PXO99A)</name>
    <dbReference type="NCBI Taxonomy" id="360094"/>
    <lineage>
        <taxon>Bacteria</taxon>
        <taxon>Pseudomonadati</taxon>
        <taxon>Pseudomonadota</taxon>
        <taxon>Gammaproteobacteria</taxon>
        <taxon>Lysobacterales</taxon>
        <taxon>Lysobacteraceae</taxon>
        <taxon>Xanthomonas</taxon>
    </lineage>
</organism>